<evidence type="ECO:0000313" key="2">
    <source>
        <dbReference type="EMBL" id="SDT85748.1"/>
    </source>
</evidence>
<feature type="signal peptide" evidence="1">
    <location>
        <begin position="1"/>
        <end position="21"/>
    </location>
</feature>
<dbReference type="PROSITE" id="PS51257">
    <property type="entry name" value="PROKAR_LIPOPROTEIN"/>
    <property type="match status" value="1"/>
</dbReference>
<keyword evidence="3" id="KW-1185">Reference proteome</keyword>
<dbReference type="Proteomes" id="UP000182882">
    <property type="component" value="Unassembled WGS sequence"/>
</dbReference>
<feature type="chain" id="PRO_5016265616" evidence="1">
    <location>
        <begin position="22"/>
        <end position="261"/>
    </location>
</feature>
<evidence type="ECO:0000313" key="3">
    <source>
        <dbReference type="Proteomes" id="UP000182882"/>
    </source>
</evidence>
<dbReference type="KEGG" id="nur:ATY38_06065"/>
<reference evidence="3" key="1">
    <citation type="submission" date="2016-10" db="EMBL/GenBank/DDBJ databases">
        <authorList>
            <person name="Varghese N."/>
            <person name="Submissions S."/>
        </authorList>
    </citation>
    <scope>NUCLEOTIDE SEQUENCE [LARGE SCALE GENOMIC DNA]</scope>
    <source>
        <strain evidence="3">Nm10</strain>
    </source>
</reference>
<evidence type="ECO:0000256" key="1">
    <source>
        <dbReference type="SAM" id="SignalP"/>
    </source>
</evidence>
<protein>
    <submittedName>
        <fullName evidence="2">Uncharacterized protein</fullName>
    </submittedName>
</protein>
<keyword evidence="1" id="KW-0732">Signal</keyword>
<name>A0A1H2DTJ0_9PROT</name>
<gene>
    <name evidence="2" type="ORF">SAMN05216406_10549</name>
</gene>
<organism evidence="2 3">
    <name type="scientific">Nitrosomonas ureae</name>
    <dbReference type="NCBI Taxonomy" id="44577"/>
    <lineage>
        <taxon>Bacteria</taxon>
        <taxon>Pseudomonadati</taxon>
        <taxon>Pseudomonadota</taxon>
        <taxon>Betaproteobacteria</taxon>
        <taxon>Nitrosomonadales</taxon>
        <taxon>Nitrosomonadaceae</taxon>
        <taxon>Nitrosomonas</taxon>
    </lineage>
</organism>
<proteinExistence type="predicted"/>
<dbReference type="EMBL" id="FNLN01000005">
    <property type="protein sequence ID" value="SDT85748.1"/>
    <property type="molecule type" value="Genomic_DNA"/>
</dbReference>
<dbReference type="RefSeq" id="WP_062558522.1">
    <property type="nucleotide sequence ID" value="NZ_CP013341.1"/>
</dbReference>
<accession>A0A1H2DTJ0</accession>
<sequence length="261" mass="28777">MLNNRLITMAMVIIFSSLLLASCEGQQIDKIKSEIKEEINEVKEHLREFNQRSPAAITEENRLTKTESEELVKALGFSFTQIGFIDSRSGAVVHMINETAEFTLTSDDPRIPQYKKITAINVIPISGVVEGAQNCNYIHVDAQTALICEKSGNNTTDSSIPPISSELIHRLETTLRRVAKVAEFEIGFVVATNAISGDAKIFRSEDYIAISPALPRLPQSLPELRTPISLYVITEQVNPCCTDINSGGGSWYRVCIKAASC</sequence>
<dbReference type="AlphaFoldDB" id="A0A1H2DTJ0"/>